<sequence>VSASVRRSLLLPRPRWRGVMHRAAVPSTVVAGIWLVARAPAGADRVGAAIFACGALLMFVASSLVHLRRWSIPVWEALFRFDHAAIFLLIATSATPVGISALSGRSATLLLWAVWIGAGIGVGLRLLPFHPPKGLMNSLFLGLGWVPIVVAPDLFRALEPVGIFLVVVEGLLYSGGALMLGARWPDPSPRVFGYHEVWHTLVTAAVAVHFVLVAIILG</sequence>
<evidence type="ECO:0000256" key="4">
    <source>
        <dbReference type="ARBA" id="ARBA00023136"/>
    </source>
</evidence>
<evidence type="ECO:0000256" key="1">
    <source>
        <dbReference type="ARBA" id="ARBA00004141"/>
    </source>
</evidence>
<feature type="non-terminal residue" evidence="6">
    <location>
        <position position="1"/>
    </location>
</feature>
<gene>
    <name evidence="6" type="ORF">METZ01_LOCUS7247</name>
</gene>
<keyword evidence="3 5" id="KW-1133">Transmembrane helix</keyword>
<proteinExistence type="predicted"/>
<name>A0A381NLH5_9ZZZZ</name>
<protein>
    <recommendedName>
        <fullName evidence="7">Hemolysin III family channel protein</fullName>
    </recommendedName>
</protein>
<dbReference type="GO" id="GO:0016020">
    <property type="term" value="C:membrane"/>
    <property type="evidence" value="ECO:0007669"/>
    <property type="project" value="UniProtKB-SubCell"/>
</dbReference>
<feature type="transmembrane region" description="Helical" evidence="5">
    <location>
        <begin position="46"/>
        <end position="64"/>
    </location>
</feature>
<keyword evidence="4 5" id="KW-0472">Membrane</keyword>
<evidence type="ECO:0000256" key="3">
    <source>
        <dbReference type="ARBA" id="ARBA00022989"/>
    </source>
</evidence>
<feature type="transmembrane region" description="Helical" evidence="5">
    <location>
        <begin position="135"/>
        <end position="155"/>
    </location>
</feature>
<evidence type="ECO:0000256" key="2">
    <source>
        <dbReference type="ARBA" id="ARBA00022692"/>
    </source>
</evidence>
<dbReference type="PANTHER" id="PTHR20855">
    <property type="entry name" value="ADIPOR/PROGESTIN RECEPTOR-RELATED"/>
    <property type="match status" value="1"/>
</dbReference>
<evidence type="ECO:0000256" key="5">
    <source>
        <dbReference type="SAM" id="Phobius"/>
    </source>
</evidence>
<feature type="transmembrane region" description="Helical" evidence="5">
    <location>
        <begin position="197"/>
        <end position="217"/>
    </location>
</feature>
<evidence type="ECO:0008006" key="7">
    <source>
        <dbReference type="Google" id="ProtNLM"/>
    </source>
</evidence>
<comment type="subcellular location">
    <subcellularLocation>
        <location evidence="1">Membrane</location>
        <topology evidence="1">Multi-pass membrane protein</topology>
    </subcellularLocation>
</comment>
<reference evidence="6" key="1">
    <citation type="submission" date="2018-05" db="EMBL/GenBank/DDBJ databases">
        <authorList>
            <person name="Lanie J.A."/>
            <person name="Ng W.-L."/>
            <person name="Kazmierczak K.M."/>
            <person name="Andrzejewski T.M."/>
            <person name="Davidsen T.M."/>
            <person name="Wayne K.J."/>
            <person name="Tettelin H."/>
            <person name="Glass J.I."/>
            <person name="Rusch D."/>
            <person name="Podicherti R."/>
            <person name="Tsui H.-C.T."/>
            <person name="Winkler M.E."/>
        </authorList>
    </citation>
    <scope>NUCLEOTIDE SEQUENCE</scope>
</reference>
<dbReference type="Pfam" id="PF03006">
    <property type="entry name" value="HlyIII"/>
    <property type="match status" value="1"/>
</dbReference>
<dbReference type="PANTHER" id="PTHR20855:SF3">
    <property type="entry name" value="LD03007P"/>
    <property type="match status" value="1"/>
</dbReference>
<dbReference type="InterPro" id="IPR004254">
    <property type="entry name" value="AdipoR/HlyIII-related"/>
</dbReference>
<accession>A0A381NLH5</accession>
<organism evidence="6">
    <name type="scientific">marine metagenome</name>
    <dbReference type="NCBI Taxonomy" id="408172"/>
    <lineage>
        <taxon>unclassified sequences</taxon>
        <taxon>metagenomes</taxon>
        <taxon>ecological metagenomes</taxon>
    </lineage>
</organism>
<feature type="transmembrane region" description="Helical" evidence="5">
    <location>
        <begin position="109"/>
        <end position="129"/>
    </location>
</feature>
<keyword evidence="2 5" id="KW-0812">Transmembrane</keyword>
<feature type="transmembrane region" description="Helical" evidence="5">
    <location>
        <begin position="162"/>
        <end position="185"/>
    </location>
</feature>
<evidence type="ECO:0000313" key="6">
    <source>
        <dbReference type="EMBL" id="SUZ54393.1"/>
    </source>
</evidence>
<dbReference type="AlphaFoldDB" id="A0A381NLH5"/>
<feature type="transmembrane region" description="Helical" evidence="5">
    <location>
        <begin position="84"/>
        <end position="102"/>
    </location>
</feature>
<dbReference type="EMBL" id="UINC01000385">
    <property type="protein sequence ID" value="SUZ54393.1"/>
    <property type="molecule type" value="Genomic_DNA"/>
</dbReference>